<evidence type="ECO:0000256" key="2">
    <source>
        <dbReference type="ARBA" id="ARBA00023235"/>
    </source>
</evidence>
<dbReference type="GO" id="GO:0016791">
    <property type="term" value="F:phosphatase activity"/>
    <property type="evidence" value="ECO:0007669"/>
    <property type="project" value="TreeGrafter"/>
</dbReference>
<keyword evidence="1" id="KW-0324">Glycolysis</keyword>
<keyword evidence="8" id="KW-1185">Reference proteome</keyword>
<dbReference type="PANTHER" id="PTHR48100:SF1">
    <property type="entry name" value="HISTIDINE PHOSPHATASE FAMILY PROTEIN-RELATED"/>
    <property type="match status" value="1"/>
</dbReference>
<dbReference type="PROSITE" id="PS00175">
    <property type="entry name" value="PG_MUTASE"/>
    <property type="match status" value="1"/>
</dbReference>
<sequence length="214" mass="24330">MTQPVTRFCLVRHGETDWNREYRLQGHTDIPLNDTGLEQAAQLAQAFWPGRHRFDALYVSDLTRTRQTAAPLANKLQLSPHYTPQLRERHMGALQGLTYAEAAERIPDIYQRQQARDPDYDLAGGESLNRFSRRILDGFASIAAMHPGQSVLAVTHGGVLDILYRAATAKPLRDKRDFPIPNAALNWLDYRDGQWTLQRWADESHLSGALDEIQ</sequence>
<dbReference type="Pfam" id="PF00300">
    <property type="entry name" value="His_Phos_1"/>
    <property type="match status" value="1"/>
</dbReference>
<keyword evidence="2" id="KW-0413">Isomerase</keyword>
<name>A0A1S1WVE4_9NEIS</name>
<evidence type="ECO:0000313" key="5">
    <source>
        <dbReference type="EMBL" id="OHX11258.1"/>
    </source>
</evidence>
<dbReference type="EMBL" id="MKCS01000002">
    <property type="protein sequence ID" value="OHX11258.1"/>
    <property type="molecule type" value="Genomic_DNA"/>
</dbReference>
<dbReference type="InterPro" id="IPR050275">
    <property type="entry name" value="PGM_Phosphatase"/>
</dbReference>
<organism evidence="5 7">
    <name type="scientific">Chromobacterium sphagni</name>
    <dbReference type="NCBI Taxonomy" id="1903179"/>
    <lineage>
        <taxon>Bacteria</taxon>
        <taxon>Pseudomonadati</taxon>
        <taxon>Pseudomonadota</taxon>
        <taxon>Betaproteobacteria</taxon>
        <taxon>Neisseriales</taxon>
        <taxon>Chromobacteriaceae</taxon>
        <taxon>Chromobacterium</taxon>
    </lineage>
</organism>
<dbReference type="EMBL" id="MKCT01000074">
    <property type="protein sequence ID" value="OHX16736.1"/>
    <property type="molecule type" value="Genomic_DNA"/>
</dbReference>
<keyword evidence="5" id="KW-0418">Kinase</keyword>
<dbReference type="CDD" id="cd07067">
    <property type="entry name" value="HP_PGM_like"/>
    <property type="match status" value="1"/>
</dbReference>
<evidence type="ECO:0000256" key="4">
    <source>
        <dbReference type="PIRSR" id="PIRSR613078-2"/>
    </source>
</evidence>
<dbReference type="AlphaFoldDB" id="A0A1S1WVE4"/>
<dbReference type="OrthoDB" id="9781415at2"/>
<dbReference type="GO" id="GO:0005737">
    <property type="term" value="C:cytoplasm"/>
    <property type="evidence" value="ECO:0007669"/>
    <property type="project" value="TreeGrafter"/>
</dbReference>
<dbReference type="InterPro" id="IPR001345">
    <property type="entry name" value="PG/BPGM_mutase_AS"/>
</dbReference>
<evidence type="ECO:0000313" key="7">
    <source>
        <dbReference type="Proteomes" id="UP000180088"/>
    </source>
</evidence>
<dbReference type="SUPFAM" id="SSF53254">
    <property type="entry name" value="Phosphoglycerate mutase-like"/>
    <property type="match status" value="1"/>
</dbReference>
<reference evidence="7 8" key="1">
    <citation type="submission" date="2016-09" db="EMBL/GenBank/DDBJ databases">
        <title>Chromobacterium muskegensis sp. nov., an insecticidal bacterium isolated from Sphagnum bogs.</title>
        <authorList>
            <person name="Sparks M.E."/>
            <person name="Blackburn M.B."/>
            <person name="Gundersen-Rindal D.E."/>
            <person name="Mitchell A."/>
            <person name="Farrar R."/>
            <person name="Kuhar D."/>
        </authorList>
    </citation>
    <scope>NUCLEOTIDE SEQUENCE [LARGE SCALE GENOMIC DNA]</scope>
    <source>
        <strain evidence="6 8">14B-1</strain>
        <strain evidence="5 7">37-2</strain>
    </source>
</reference>
<dbReference type="RefSeq" id="WP_071114678.1">
    <property type="nucleotide sequence ID" value="NZ_MKCS01000002.1"/>
</dbReference>
<accession>A0A1S1WVE4</accession>
<evidence type="ECO:0000256" key="3">
    <source>
        <dbReference type="PIRSR" id="PIRSR613078-1"/>
    </source>
</evidence>
<dbReference type="STRING" id="1903179.BI347_16300"/>
<evidence type="ECO:0000313" key="6">
    <source>
        <dbReference type="EMBL" id="OHX16736.1"/>
    </source>
</evidence>
<gene>
    <name evidence="6" type="ORF">BI344_21180</name>
    <name evidence="5" type="ORF">BI347_16300</name>
</gene>
<dbReference type="Proteomes" id="UP000180280">
    <property type="component" value="Unassembled WGS sequence"/>
</dbReference>
<protein>
    <submittedName>
        <fullName evidence="5">Phosphoglycerate kinase</fullName>
    </submittedName>
</protein>
<feature type="binding site" evidence="4">
    <location>
        <begin position="12"/>
        <end position="19"/>
    </location>
    <ligand>
        <name>substrate</name>
    </ligand>
</feature>
<dbReference type="SMART" id="SM00855">
    <property type="entry name" value="PGAM"/>
    <property type="match status" value="1"/>
</dbReference>
<comment type="caution">
    <text evidence="5">The sequence shown here is derived from an EMBL/GenBank/DDBJ whole genome shotgun (WGS) entry which is preliminary data.</text>
</comment>
<evidence type="ECO:0000313" key="8">
    <source>
        <dbReference type="Proteomes" id="UP000180280"/>
    </source>
</evidence>
<keyword evidence="5" id="KW-0808">Transferase</keyword>
<dbReference type="GO" id="GO:0016301">
    <property type="term" value="F:kinase activity"/>
    <property type="evidence" value="ECO:0007669"/>
    <property type="project" value="UniProtKB-KW"/>
</dbReference>
<dbReference type="InterPro" id="IPR029033">
    <property type="entry name" value="His_PPase_superfam"/>
</dbReference>
<dbReference type="InterPro" id="IPR013078">
    <property type="entry name" value="His_Pase_superF_clade-1"/>
</dbReference>
<dbReference type="PANTHER" id="PTHR48100">
    <property type="entry name" value="BROAD-SPECIFICITY PHOSPHATASE YOR283W-RELATED"/>
    <property type="match status" value="1"/>
</dbReference>
<evidence type="ECO:0000256" key="1">
    <source>
        <dbReference type="ARBA" id="ARBA00023152"/>
    </source>
</evidence>
<dbReference type="Gene3D" id="3.40.50.1240">
    <property type="entry name" value="Phosphoglycerate mutase-like"/>
    <property type="match status" value="1"/>
</dbReference>
<proteinExistence type="predicted"/>
<feature type="active site" description="Proton donor/acceptor" evidence="3">
    <location>
        <position position="88"/>
    </location>
</feature>
<feature type="active site" description="Tele-phosphohistidine intermediate" evidence="3">
    <location>
        <position position="13"/>
    </location>
</feature>
<dbReference type="Proteomes" id="UP000180088">
    <property type="component" value="Unassembled WGS sequence"/>
</dbReference>
<feature type="binding site" evidence="4">
    <location>
        <position position="64"/>
    </location>
    <ligand>
        <name>substrate</name>
    </ligand>
</feature>